<keyword evidence="4" id="KW-1185">Reference proteome</keyword>
<dbReference type="Proteomes" id="UP001278500">
    <property type="component" value="Unassembled WGS sequence"/>
</dbReference>
<protein>
    <submittedName>
        <fullName evidence="3">Uncharacterized protein</fullName>
    </submittedName>
</protein>
<evidence type="ECO:0000313" key="3">
    <source>
        <dbReference type="EMBL" id="KAK3351395.1"/>
    </source>
</evidence>
<dbReference type="GeneID" id="87857818"/>
<comment type="caution">
    <text evidence="3">The sequence shown here is derived from an EMBL/GenBank/DDBJ whole genome shotgun (WGS) entry which is preliminary data.</text>
</comment>
<evidence type="ECO:0000256" key="1">
    <source>
        <dbReference type="SAM" id="MobiDB-lite"/>
    </source>
</evidence>
<proteinExistence type="predicted"/>
<dbReference type="EMBL" id="JAUEPP010000002">
    <property type="protein sequence ID" value="KAK3351395.1"/>
    <property type="molecule type" value="Genomic_DNA"/>
</dbReference>
<keyword evidence="2" id="KW-0472">Membrane</keyword>
<evidence type="ECO:0000313" key="4">
    <source>
        <dbReference type="Proteomes" id="UP001278500"/>
    </source>
</evidence>
<dbReference type="RefSeq" id="XP_062684690.1">
    <property type="nucleotide sequence ID" value="XM_062820664.1"/>
</dbReference>
<dbReference type="AlphaFoldDB" id="A0AAE0JKE7"/>
<keyword evidence="2" id="KW-1133">Transmembrane helix</keyword>
<sequence length="160" mass="18147">MDVHFLLDFKVVARFPAPSRSLSFQMKGCLESSCFLLGLEFASKMESAECMSPSSSSGPSPDPPRTGPFDDRSILRDFTFPGPTLIENRRQHPSSVFSFYVHLFFIYNSIYLADKIQARRRRVPCMMLQPWLPSSPLHRATPNPASTNWDAELLTPSCRK</sequence>
<reference evidence="3" key="1">
    <citation type="journal article" date="2023" name="Mol. Phylogenet. Evol.">
        <title>Genome-scale phylogeny and comparative genomics of the fungal order Sordariales.</title>
        <authorList>
            <person name="Hensen N."/>
            <person name="Bonometti L."/>
            <person name="Westerberg I."/>
            <person name="Brannstrom I.O."/>
            <person name="Guillou S."/>
            <person name="Cros-Aarteil S."/>
            <person name="Calhoun S."/>
            <person name="Haridas S."/>
            <person name="Kuo A."/>
            <person name="Mondo S."/>
            <person name="Pangilinan J."/>
            <person name="Riley R."/>
            <person name="LaButti K."/>
            <person name="Andreopoulos B."/>
            <person name="Lipzen A."/>
            <person name="Chen C."/>
            <person name="Yan M."/>
            <person name="Daum C."/>
            <person name="Ng V."/>
            <person name="Clum A."/>
            <person name="Steindorff A."/>
            <person name="Ohm R.A."/>
            <person name="Martin F."/>
            <person name="Silar P."/>
            <person name="Natvig D.O."/>
            <person name="Lalanne C."/>
            <person name="Gautier V."/>
            <person name="Ament-Velasquez S.L."/>
            <person name="Kruys A."/>
            <person name="Hutchinson M.I."/>
            <person name="Powell A.J."/>
            <person name="Barry K."/>
            <person name="Miller A.N."/>
            <person name="Grigoriev I.V."/>
            <person name="Debuchy R."/>
            <person name="Gladieux P."/>
            <person name="Hiltunen Thoren M."/>
            <person name="Johannesson H."/>
        </authorList>
    </citation>
    <scope>NUCLEOTIDE SEQUENCE</scope>
    <source>
        <strain evidence="3">CBS 560.94</strain>
    </source>
</reference>
<evidence type="ECO:0000256" key="2">
    <source>
        <dbReference type="SAM" id="Phobius"/>
    </source>
</evidence>
<gene>
    <name evidence="3" type="ORF">B0H65DRAFT_116780</name>
</gene>
<name>A0AAE0JKE7_9PEZI</name>
<keyword evidence="2" id="KW-0812">Transmembrane</keyword>
<organism evidence="3 4">
    <name type="scientific">Neurospora tetraspora</name>
    <dbReference type="NCBI Taxonomy" id="94610"/>
    <lineage>
        <taxon>Eukaryota</taxon>
        <taxon>Fungi</taxon>
        <taxon>Dikarya</taxon>
        <taxon>Ascomycota</taxon>
        <taxon>Pezizomycotina</taxon>
        <taxon>Sordariomycetes</taxon>
        <taxon>Sordariomycetidae</taxon>
        <taxon>Sordariales</taxon>
        <taxon>Sordariaceae</taxon>
        <taxon>Neurospora</taxon>
    </lineage>
</organism>
<accession>A0AAE0JKE7</accession>
<reference evidence="3" key="2">
    <citation type="submission" date="2023-06" db="EMBL/GenBank/DDBJ databases">
        <authorList>
            <consortium name="Lawrence Berkeley National Laboratory"/>
            <person name="Haridas S."/>
            <person name="Hensen N."/>
            <person name="Bonometti L."/>
            <person name="Westerberg I."/>
            <person name="Brannstrom I.O."/>
            <person name="Guillou S."/>
            <person name="Cros-Aarteil S."/>
            <person name="Calhoun S."/>
            <person name="Kuo A."/>
            <person name="Mondo S."/>
            <person name="Pangilinan J."/>
            <person name="Riley R."/>
            <person name="Labutti K."/>
            <person name="Andreopoulos B."/>
            <person name="Lipzen A."/>
            <person name="Chen C."/>
            <person name="Yanf M."/>
            <person name="Daum C."/>
            <person name="Ng V."/>
            <person name="Clum A."/>
            <person name="Steindorff A."/>
            <person name="Ohm R."/>
            <person name="Martin F."/>
            <person name="Silar P."/>
            <person name="Natvig D."/>
            <person name="Lalanne C."/>
            <person name="Gautier V."/>
            <person name="Ament-Velasquez S.L."/>
            <person name="Kruys A."/>
            <person name="Hutchinson M.I."/>
            <person name="Powell A.J."/>
            <person name="Barry K."/>
            <person name="Miller A.N."/>
            <person name="Grigoriev I.V."/>
            <person name="Debuchy R."/>
            <person name="Gladieux P."/>
            <person name="Thoren M.H."/>
            <person name="Johannesson H."/>
        </authorList>
    </citation>
    <scope>NUCLEOTIDE SEQUENCE</scope>
    <source>
        <strain evidence="3">CBS 560.94</strain>
    </source>
</reference>
<feature type="transmembrane region" description="Helical" evidence="2">
    <location>
        <begin position="95"/>
        <end position="113"/>
    </location>
</feature>
<feature type="region of interest" description="Disordered" evidence="1">
    <location>
        <begin position="50"/>
        <end position="72"/>
    </location>
</feature>